<accession>A0A2V3VZA9</accession>
<organism evidence="3 4">
    <name type="scientific">Pseudogracilibacillus auburnensis</name>
    <dbReference type="NCBI Taxonomy" id="1494959"/>
    <lineage>
        <taxon>Bacteria</taxon>
        <taxon>Bacillati</taxon>
        <taxon>Bacillota</taxon>
        <taxon>Bacilli</taxon>
        <taxon>Bacillales</taxon>
        <taxon>Bacillaceae</taxon>
        <taxon>Pseudogracilibacillus</taxon>
    </lineage>
</organism>
<dbReference type="GO" id="GO:0003677">
    <property type="term" value="F:DNA binding"/>
    <property type="evidence" value="ECO:0007669"/>
    <property type="project" value="InterPro"/>
</dbReference>
<dbReference type="EMBL" id="QJJQ01000005">
    <property type="protein sequence ID" value="PXW87377.1"/>
    <property type="molecule type" value="Genomic_DNA"/>
</dbReference>
<dbReference type="PANTHER" id="PTHR38431">
    <property type="entry name" value="BLL2305 PROTEIN"/>
    <property type="match status" value="1"/>
</dbReference>
<dbReference type="RefSeq" id="WP_110394974.1">
    <property type="nucleotide sequence ID" value="NZ_JBHUHB010000001.1"/>
</dbReference>
<dbReference type="InterPro" id="IPR041657">
    <property type="entry name" value="HTH_17"/>
</dbReference>
<evidence type="ECO:0000259" key="1">
    <source>
        <dbReference type="Pfam" id="PF12727"/>
    </source>
</evidence>
<evidence type="ECO:0000313" key="3">
    <source>
        <dbReference type="EMBL" id="PXW87377.1"/>
    </source>
</evidence>
<dbReference type="AlphaFoldDB" id="A0A2V3VZA9"/>
<dbReference type="NCBIfam" id="TIGR01764">
    <property type="entry name" value="excise"/>
    <property type="match status" value="1"/>
</dbReference>
<reference evidence="3 4" key="1">
    <citation type="submission" date="2018-05" db="EMBL/GenBank/DDBJ databases">
        <title>Genomic Encyclopedia of Type Strains, Phase IV (KMG-IV): sequencing the most valuable type-strain genomes for metagenomic binning, comparative biology and taxonomic classification.</title>
        <authorList>
            <person name="Goeker M."/>
        </authorList>
    </citation>
    <scope>NUCLEOTIDE SEQUENCE [LARGE SCALE GENOMIC DNA]</scope>
    <source>
        <strain evidence="3 4">DSM 28556</strain>
    </source>
</reference>
<evidence type="ECO:0000313" key="4">
    <source>
        <dbReference type="Proteomes" id="UP000247978"/>
    </source>
</evidence>
<dbReference type="Pfam" id="PF12728">
    <property type="entry name" value="HTH_17"/>
    <property type="match status" value="1"/>
</dbReference>
<dbReference type="Pfam" id="PF12727">
    <property type="entry name" value="PBP_like"/>
    <property type="match status" value="1"/>
</dbReference>
<sequence length="304" mass="34089">MLQNDSLTTEEVAQALKVSKLTVYDLIKKGDLPSYRVGRQIRVNRTALEEYTNRGNRSIERHQIADIAESGNMRPIIISGQDNCLDILAKQIEGNHHFRPLRSYTGSLDGLVAMYQGKGDIVSTHLFDGDTKTYNIPYIRKLLVSKSFIVIHLLKRKAGFFVAKGNPNNITSWDQFNDGTITMVNREPGAGARVLLDEQLRLHAIDKTNINGYSNEVTSHIDVASTVASGQADVGVGTWHAAKMADIDFVPMVEEYYDLVILKSKENNELIQTIMQVVQNKDFQKALQSLGHNIQETGNIRFEQ</sequence>
<evidence type="ECO:0000259" key="2">
    <source>
        <dbReference type="Pfam" id="PF12728"/>
    </source>
</evidence>
<proteinExistence type="predicted"/>
<feature type="domain" description="Helix-turn-helix" evidence="2">
    <location>
        <begin position="7"/>
        <end position="54"/>
    </location>
</feature>
<keyword evidence="4" id="KW-1185">Reference proteome</keyword>
<feature type="domain" description="PBP" evidence="1">
    <location>
        <begin position="96"/>
        <end position="279"/>
    </location>
</feature>
<dbReference type="InterPro" id="IPR010093">
    <property type="entry name" value="SinI_DNA-bd"/>
</dbReference>
<gene>
    <name evidence="3" type="ORF">DFR56_10515</name>
</gene>
<dbReference type="OrthoDB" id="9805928at2"/>
<dbReference type="PANTHER" id="PTHR38431:SF1">
    <property type="entry name" value="BLL2305 PROTEIN"/>
    <property type="match status" value="1"/>
</dbReference>
<name>A0A2V3VZA9_9BACI</name>
<dbReference type="SUPFAM" id="SSF53850">
    <property type="entry name" value="Periplasmic binding protein-like II"/>
    <property type="match status" value="1"/>
</dbReference>
<dbReference type="InterPro" id="IPR024370">
    <property type="entry name" value="PBP_domain"/>
</dbReference>
<dbReference type="Proteomes" id="UP000247978">
    <property type="component" value="Unassembled WGS sequence"/>
</dbReference>
<protein>
    <submittedName>
        <fullName evidence="3">Putative molybdopterin biosynthesis protein</fullName>
    </submittedName>
</protein>
<comment type="caution">
    <text evidence="3">The sequence shown here is derived from an EMBL/GenBank/DDBJ whole genome shotgun (WGS) entry which is preliminary data.</text>
</comment>